<gene>
    <name evidence="1" type="ORF">ENJ12_11500</name>
</gene>
<comment type="caution">
    <text evidence="1">The sequence shown here is derived from an EMBL/GenBank/DDBJ whole genome shotgun (WGS) entry which is preliminary data.</text>
</comment>
<dbReference type="AlphaFoldDB" id="A0A831W910"/>
<dbReference type="Proteomes" id="UP000886339">
    <property type="component" value="Unassembled WGS sequence"/>
</dbReference>
<evidence type="ECO:0000313" key="1">
    <source>
        <dbReference type="EMBL" id="HEC07473.1"/>
    </source>
</evidence>
<name>A0A831W910_9GAMM</name>
<sequence>MLLHNFSMISRLRRIFLAMRIPEAAMRVLWVLSLMLLCTLARAESLHYEASYKGPFSAGKHLPIATVQLDSEYKALPSGEKVLQTTMHVTSKPYDFVEEHFPFRVRYRSLYAPGRKHMLAVEKYEKTSRTKHEISWVDVEQHQMLRFRHKGKYVGQRLFPVSLQNWLEPGERFEFHKYSRHGFRKGLQDWLSMLQVVRTLSMETGRVYRFPVTDGKHLYHYTVKVQKQHSIEMMDGSRRKAWKLRFDAVEEGEPGPAHRPLYVWLADDAQRTPLLFENRHPLGRFLVRLSTVQ</sequence>
<protein>
    <submittedName>
        <fullName evidence="1">DUF3108 domain-containing protein</fullName>
    </submittedName>
</protein>
<dbReference type="InterPro" id="IPR021457">
    <property type="entry name" value="DUF3108"/>
</dbReference>
<dbReference type="EMBL" id="DRLF01000396">
    <property type="protein sequence ID" value="HEC07473.1"/>
    <property type="molecule type" value="Genomic_DNA"/>
</dbReference>
<proteinExistence type="predicted"/>
<dbReference type="Pfam" id="PF11306">
    <property type="entry name" value="DUF3108"/>
    <property type="match status" value="1"/>
</dbReference>
<accession>A0A831W910</accession>
<organism evidence="1">
    <name type="scientific">Thiolapillus brandeum</name>
    <dbReference type="NCBI Taxonomy" id="1076588"/>
    <lineage>
        <taxon>Bacteria</taxon>
        <taxon>Pseudomonadati</taxon>
        <taxon>Pseudomonadota</taxon>
        <taxon>Gammaproteobacteria</taxon>
        <taxon>Chromatiales</taxon>
        <taxon>Sedimenticolaceae</taxon>
        <taxon>Thiolapillus</taxon>
    </lineage>
</organism>
<reference evidence="1" key="1">
    <citation type="journal article" date="2020" name="mSystems">
        <title>Genome- and Community-Level Interaction Insights into Carbon Utilization and Element Cycling Functions of Hydrothermarchaeota in Hydrothermal Sediment.</title>
        <authorList>
            <person name="Zhou Z."/>
            <person name="Liu Y."/>
            <person name="Xu W."/>
            <person name="Pan J."/>
            <person name="Luo Z.H."/>
            <person name="Li M."/>
        </authorList>
    </citation>
    <scope>NUCLEOTIDE SEQUENCE [LARGE SCALE GENOMIC DNA]</scope>
    <source>
        <strain evidence="1">HyVt-458</strain>
    </source>
</reference>